<name>A0A653A350_UNCDX</name>
<evidence type="ECO:0000256" key="1">
    <source>
        <dbReference type="SAM" id="MobiDB-lite"/>
    </source>
</evidence>
<dbReference type="AlphaFoldDB" id="A0A653A350"/>
<dbReference type="EMBL" id="UPXX01000013">
    <property type="protein sequence ID" value="VBB42358.1"/>
    <property type="molecule type" value="Genomic_DNA"/>
</dbReference>
<organism evidence="2">
    <name type="scientific">Uncultured Desulfatiglans sp</name>
    <dbReference type="NCBI Taxonomy" id="1748965"/>
    <lineage>
        <taxon>Bacteria</taxon>
        <taxon>Pseudomonadati</taxon>
        <taxon>Thermodesulfobacteriota</taxon>
        <taxon>Desulfobacteria</taxon>
        <taxon>Desulfatiglandales</taxon>
        <taxon>Desulfatiglandaceae</taxon>
        <taxon>Desulfatiglans</taxon>
        <taxon>environmental samples</taxon>
    </lineage>
</organism>
<gene>
    <name evidence="2" type="ORF">TRIP_B200498</name>
</gene>
<accession>A0A653A350</accession>
<evidence type="ECO:0000313" key="2">
    <source>
        <dbReference type="EMBL" id="VBB42358.1"/>
    </source>
</evidence>
<reference evidence="2" key="1">
    <citation type="submission" date="2018-07" db="EMBL/GenBank/DDBJ databases">
        <authorList>
            <consortium name="Genoscope - CEA"/>
            <person name="William W."/>
        </authorList>
    </citation>
    <scope>NUCLEOTIDE SEQUENCE</scope>
    <source>
        <strain evidence="2">IK1</strain>
    </source>
</reference>
<protein>
    <submittedName>
        <fullName evidence="2">Uncharacterized protein</fullName>
    </submittedName>
</protein>
<sequence length="59" mass="6458">MGQPPHSRLKTGLSREIFPDVHLSKRLFVRLAEAASAQTPDSLDRSKNPSPAQKAGYAK</sequence>
<proteinExistence type="predicted"/>
<feature type="region of interest" description="Disordered" evidence="1">
    <location>
        <begin position="35"/>
        <end position="59"/>
    </location>
</feature>